<evidence type="ECO:0000313" key="7">
    <source>
        <dbReference type="Proteomes" id="UP000027604"/>
    </source>
</evidence>
<dbReference type="SUPFAM" id="SSF56954">
    <property type="entry name" value="Outer membrane efflux proteins (OEP)"/>
    <property type="match status" value="1"/>
</dbReference>
<evidence type="ECO:0000256" key="5">
    <source>
        <dbReference type="ARBA" id="ARBA00023237"/>
    </source>
</evidence>
<evidence type="ECO:0000313" key="6">
    <source>
        <dbReference type="EMBL" id="CDG83092.1"/>
    </source>
</evidence>
<keyword evidence="4" id="KW-0472">Membrane</keyword>
<dbReference type="GO" id="GO:1990281">
    <property type="term" value="C:efflux pump complex"/>
    <property type="evidence" value="ECO:0007669"/>
    <property type="project" value="TreeGrafter"/>
</dbReference>
<dbReference type="eggNOG" id="COG1538">
    <property type="taxonomic scope" value="Bacteria"/>
</dbReference>
<dbReference type="PANTHER" id="PTHR30026">
    <property type="entry name" value="OUTER MEMBRANE PROTEIN TOLC"/>
    <property type="match status" value="1"/>
</dbReference>
<dbReference type="Proteomes" id="UP000027604">
    <property type="component" value="Chromosome I"/>
</dbReference>
<dbReference type="HOGENOM" id="CLU_012817_15_1_4"/>
<keyword evidence="2" id="KW-1134">Transmembrane beta strand</keyword>
<sequence length="462" mass="50831">MLFHVVWRFIMSYLIGAPKAARTLSLFAGPAFAALLAFSIHNHAHAGEISGIPLTLARAQQLAIERSRQLAGQDEAAAASRDMAVAAGRLPDPVLKFGIDNLPVSGADRLSVNSDFMTMRRVGLSQELTGADKRRLRSGRLEREAEKSLAEKEVSSAAIERDTAFAWLDRFYAEAMLTLIREQGTAAQLEVQAADAAYRGGRGSQADWLATRAALVALDDRASEYKLRVRNANTMLLRWAGPAADTSLASAPDMSAIPLDHPRLDAQLKHHPELALLARQQEIARTDVALAKAERKPDWSVEFAYQQRGSAYSNMVSVGLSVPLQWDRKNRQDRELSARLAIERQAGDALEEAQRMHLADIQGWIAEWNNKRERSQRYQDELLPLAKERTAALLAAYRGGKSGLADVLAARRAEIELRLQALQLAADTARLWAQLTFIFPDGDKSTAPAPMPMSLSLKGNTP</sequence>
<dbReference type="PATRIC" id="fig|1349767.4.peg.4205"/>
<comment type="subcellular location">
    <subcellularLocation>
        <location evidence="1">Cell outer membrane</location>
    </subcellularLocation>
</comment>
<gene>
    <name evidence="6" type="primary">silC</name>
    <name evidence="6" type="ORF">GJA_2461</name>
</gene>
<dbReference type="GO" id="GO:0015562">
    <property type="term" value="F:efflux transmembrane transporter activity"/>
    <property type="evidence" value="ECO:0007669"/>
    <property type="project" value="InterPro"/>
</dbReference>
<dbReference type="AlphaFoldDB" id="W0V756"/>
<dbReference type="Gene3D" id="1.20.1600.10">
    <property type="entry name" value="Outer membrane efflux proteins (OEP)"/>
    <property type="match status" value="1"/>
</dbReference>
<accession>W0V756</accession>
<dbReference type="STRING" id="1349767.GJA_2461"/>
<keyword evidence="3" id="KW-0812">Transmembrane</keyword>
<dbReference type="EMBL" id="HG322949">
    <property type="protein sequence ID" value="CDG83092.1"/>
    <property type="molecule type" value="Genomic_DNA"/>
</dbReference>
<dbReference type="GO" id="GO:0015288">
    <property type="term" value="F:porin activity"/>
    <property type="evidence" value="ECO:0007669"/>
    <property type="project" value="TreeGrafter"/>
</dbReference>
<evidence type="ECO:0000256" key="4">
    <source>
        <dbReference type="ARBA" id="ARBA00023136"/>
    </source>
</evidence>
<dbReference type="KEGG" id="jag:GJA_2461"/>
<name>W0V756_9BURK</name>
<dbReference type="InterPro" id="IPR051906">
    <property type="entry name" value="TolC-like"/>
</dbReference>
<protein>
    <submittedName>
        <fullName evidence="6">SilC, OMP component, silver resistance, three components proton antiporter efflux system</fullName>
    </submittedName>
</protein>
<evidence type="ECO:0000256" key="3">
    <source>
        <dbReference type="ARBA" id="ARBA00022692"/>
    </source>
</evidence>
<organism evidence="6 7">
    <name type="scientific">Janthinobacterium agaricidamnosum NBRC 102515 = DSM 9628</name>
    <dbReference type="NCBI Taxonomy" id="1349767"/>
    <lineage>
        <taxon>Bacteria</taxon>
        <taxon>Pseudomonadati</taxon>
        <taxon>Pseudomonadota</taxon>
        <taxon>Betaproteobacteria</taxon>
        <taxon>Burkholderiales</taxon>
        <taxon>Oxalobacteraceae</taxon>
        <taxon>Janthinobacterium</taxon>
    </lineage>
</organism>
<reference evidence="6 7" key="1">
    <citation type="journal article" date="2015" name="Genome Announc.">
        <title>Genome Sequence of Mushroom Soft-Rot Pathogen Janthinobacterium agaricidamnosum.</title>
        <authorList>
            <person name="Graupner K."/>
            <person name="Lackner G."/>
            <person name="Hertweck C."/>
        </authorList>
    </citation>
    <scope>NUCLEOTIDE SEQUENCE [LARGE SCALE GENOMIC DNA]</scope>
    <source>
        <strain evidence="7">NBRC 102515 / DSM 9628</strain>
    </source>
</reference>
<evidence type="ECO:0000256" key="1">
    <source>
        <dbReference type="ARBA" id="ARBA00004442"/>
    </source>
</evidence>
<keyword evidence="7" id="KW-1185">Reference proteome</keyword>
<proteinExistence type="predicted"/>
<keyword evidence="5" id="KW-0998">Cell outer membrane</keyword>
<dbReference type="GO" id="GO:0009279">
    <property type="term" value="C:cell outer membrane"/>
    <property type="evidence" value="ECO:0007669"/>
    <property type="project" value="UniProtKB-SubCell"/>
</dbReference>
<evidence type="ECO:0000256" key="2">
    <source>
        <dbReference type="ARBA" id="ARBA00022452"/>
    </source>
</evidence>
<dbReference type="PANTHER" id="PTHR30026:SF20">
    <property type="entry name" value="OUTER MEMBRANE PROTEIN TOLC"/>
    <property type="match status" value="1"/>
</dbReference>